<dbReference type="CDD" id="cd18139">
    <property type="entry name" value="HLD_clamp_RarA"/>
    <property type="match status" value="1"/>
</dbReference>
<keyword evidence="5" id="KW-0547">Nucleotide-binding</keyword>
<dbReference type="FunFam" id="1.20.272.10:FF:000001">
    <property type="entry name" value="Putative AAA family ATPase"/>
    <property type="match status" value="1"/>
</dbReference>
<dbReference type="Pfam" id="PF16193">
    <property type="entry name" value="AAA_assoc_2"/>
    <property type="match status" value="1"/>
</dbReference>
<organism evidence="8 9">
    <name type="scientific">Treponema bryantii</name>
    <dbReference type="NCBI Taxonomy" id="163"/>
    <lineage>
        <taxon>Bacteria</taxon>
        <taxon>Pseudomonadati</taxon>
        <taxon>Spirochaetota</taxon>
        <taxon>Spirochaetia</taxon>
        <taxon>Spirochaetales</taxon>
        <taxon>Treponemataceae</taxon>
        <taxon>Treponema</taxon>
    </lineage>
</organism>
<evidence type="ECO:0000259" key="7">
    <source>
        <dbReference type="SMART" id="SM00382"/>
    </source>
</evidence>
<dbReference type="Gene3D" id="1.10.3710.10">
    <property type="entry name" value="DNA polymerase III clamp loader subunits, C-terminal domain"/>
    <property type="match status" value="1"/>
</dbReference>
<dbReference type="GO" id="GO:0016887">
    <property type="term" value="F:ATP hydrolysis activity"/>
    <property type="evidence" value="ECO:0007669"/>
    <property type="project" value="InterPro"/>
</dbReference>
<dbReference type="Pfam" id="PF12002">
    <property type="entry name" value="MgsA_C"/>
    <property type="match status" value="1"/>
</dbReference>
<dbReference type="InterPro" id="IPR003593">
    <property type="entry name" value="AAA+_ATPase"/>
</dbReference>
<sequence length="867" mass="98125">MSENSLFEQIKLTQEPLAARMRPRNLDEYIGQDHIVGKGRLLRRAIAADQLTSIIFYGPPGSGKTTLARVIANHTKSNFLTLNAVLTGVQNIRDSIKQAEDYYNLYSQRTILFVDEVHRWNKSQQDALLPWVENGTIILIGATTENPFFEVNKALVSRSRVFQLKPLTYNDLEKAAHQALTDVDRGYGHWKVEFEEGALEHLIETANGDARSLLNALELAIETTPEKWSPYSDPPVPAYGTKIYISKEAAEESIQKKVVLYDRDGDYHYDIISAFIKSLRGRDPDAACYWLARMVAAGEDPHFIFRRMLISACEDTGLADPNAITVVESCANAFDRVGMPEGRYFLTHAALYLATAPKSNSSMAFFDALASVEKEDSEVPNHLRDNNRDAEGFGHGAGYLYPHAYRDHWVAQQYLPDTLSGRVFYNPSTQGYEATIRDGVLSRRELQIAAILEKTQSHEQYTSDELASSPEETGSINIFRQIKASAGANDDGLEKSEYGENPISEWWVNEHFKSGNKKKEENLTFSPKDPAKEVVFNRADRFWQQRLDSNRAEVLLGIRDTMTSMAELLRHHRSLIWNADSGLLLWEIARKTPEGVTCGVCRTEQGKQILEQYGRTLGSLDRPILQHRGTSISTDFLTQKDFYNILVKFQYNGVIFDRLFFTDPFASEPSIIALADCLSGIMTPQKDSDEPDTPSVPYADIDKGVEKTGEDFAYECPLAKNWKVIISQKIPCHGQHISELVRKQILSPDNLGQFRETLDKMEAAEQEFFGDRDNQLFSWDSIFIANLFRKRGFKVKVASQILTEKRRITPSEIEKWFTPESSAYGAKMSEACGNAELQKIVNLMLAACDRTLFEWKSEVAFFTIEMS</sequence>
<dbReference type="GO" id="GO:0006261">
    <property type="term" value="P:DNA-templated DNA replication"/>
    <property type="evidence" value="ECO:0007669"/>
    <property type="project" value="TreeGrafter"/>
</dbReference>
<dbReference type="NCBIfam" id="NF009881">
    <property type="entry name" value="PRK13341.1-2"/>
    <property type="match status" value="1"/>
</dbReference>
<dbReference type="InterPro" id="IPR032423">
    <property type="entry name" value="AAA_assoc_2"/>
</dbReference>
<keyword evidence="6" id="KW-0067">ATP-binding</keyword>
<dbReference type="InterPro" id="IPR021886">
    <property type="entry name" value="MgsA_C"/>
</dbReference>
<name>A0A1H9EKY5_9SPIR</name>
<dbReference type="AlphaFoldDB" id="A0A1H9EKY5"/>
<comment type="similarity">
    <text evidence="2">Belongs to the AAA ATPase family. RarA/MGS1/WRNIP1 subfamily.</text>
</comment>
<dbReference type="InterPro" id="IPR051314">
    <property type="entry name" value="AAA_ATPase_RarA/MGS1/WRNIP1"/>
</dbReference>
<dbReference type="GO" id="GO:0003677">
    <property type="term" value="F:DNA binding"/>
    <property type="evidence" value="ECO:0007669"/>
    <property type="project" value="InterPro"/>
</dbReference>
<dbReference type="STRING" id="163.SAMN04487775_105128"/>
<dbReference type="FunFam" id="3.40.50.300:FF:000137">
    <property type="entry name" value="Replication-associated recombination protein A"/>
    <property type="match status" value="1"/>
</dbReference>
<evidence type="ECO:0000256" key="3">
    <source>
        <dbReference type="ARBA" id="ARBA00020776"/>
    </source>
</evidence>
<dbReference type="GO" id="GO:0000731">
    <property type="term" value="P:DNA synthesis involved in DNA repair"/>
    <property type="evidence" value="ECO:0007669"/>
    <property type="project" value="TreeGrafter"/>
</dbReference>
<evidence type="ECO:0000313" key="8">
    <source>
        <dbReference type="EMBL" id="SEQ25668.1"/>
    </source>
</evidence>
<dbReference type="InterPro" id="IPR003959">
    <property type="entry name" value="ATPase_AAA_core"/>
</dbReference>
<proteinExistence type="inferred from homology"/>
<dbReference type="GO" id="GO:0008047">
    <property type="term" value="F:enzyme activator activity"/>
    <property type="evidence" value="ECO:0007669"/>
    <property type="project" value="TreeGrafter"/>
</dbReference>
<dbReference type="PANTHER" id="PTHR13779">
    <property type="entry name" value="WERNER HELICASE-INTERACTING PROTEIN 1 FAMILY MEMBER"/>
    <property type="match status" value="1"/>
</dbReference>
<dbReference type="NCBIfam" id="NF009883">
    <property type="entry name" value="PRK13341.1-4"/>
    <property type="match status" value="1"/>
</dbReference>
<evidence type="ECO:0000256" key="4">
    <source>
        <dbReference type="ARBA" id="ARBA00022705"/>
    </source>
</evidence>
<evidence type="ECO:0000256" key="5">
    <source>
        <dbReference type="ARBA" id="ARBA00022741"/>
    </source>
</evidence>
<gene>
    <name evidence="8" type="ORF">SAMN04487977_103181</name>
</gene>
<dbReference type="PANTHER" id="PTHR13779:SF7">
    <property type="entry name" value="ATPASE WRNIP1"/>
    <property type="match status" value="1"/>
</dbReference>
<dbReference type="SUPFAM" id="SSF48019">
    <property type="entry name" value="post-AAA+ oligomerization domain-like"/>
    <property type="match status" value="1"/>
</dbReference>
<evidence type="ECO:0000256" key="6">
    <source>
        <dbReference type="ARBA" id="ARBA00022840"/>
    </source>
</evidence>
<dbReference type="GO" id="GO:0017116">
    <property type="term" value="F:single-stranded DNA helicase activity"/>
    <property type="evidence" value="ECO:0007669"/>
    <property type="project" value="TreeGrafter"/>
</dbReference>
<dbReference type="Gene3D" id="1.20.272.10">
    <property type="match status" value="1"/>
</dbReference>
<evidence type="ECO:0000313" key="9">
    <source>
        <dbReference type="Proteomes" id="UP000182360"/>
    </source>
</evidence>
<accession>A0A1H9EKY5</accession>
<reference evidence="8 9" key="1">
    <citation type="submission" date="2016-10" db="EMBL/GenBank/DDBJ databases">
        <authorList>
            <person name="de Groot N.N."/>
        </authorList>
    </citation>
    <scope>NUCLEOTIDE SEQUENCE [LARGE SCALE GENOMIC DNA]</scope>
    <source>
        <strain evidence="8 9">B25</strain>
    </source>
</reference>
<keyword evidence="4" id="KW-0235">DNA replication</keyword>
<dbReference type="GO" id="GO:0005524">
    <property type="term" value="F:ATP binding"/>
    <property type="evidence" value="ECO:0007669"/>
    <property type="project" value="UniProtKB-KW"/>
</dbReference>
<dbReference type="SUPFAM" id="SSF52540">
    <property type="entry name" value="P-loop containing nucleoside triphosphate hydrolases"/>
    <property type="match status" value="1"/>
</dbReference>
<dbReference type="Proteomes" id="UP000182360">
    <property type="component" value="Unassembled WGS sequence"/>
</dbReference>
<evidence type="ECO:0000256" key="2">
    <source>
        <dbReference type="ARBA" id="ARBA00008959"/>
    </source>
</evidence>
<dbReference type="Gene3D" id="3.40.50.300">
    <property type="entry name" value="P-loop containing nucleotide triphosphate hydrolases"/>
    <property type="match status" value="1"/>
</dbReference>
<keyword evidence="9" id="KW-1185">Reference proteome</keyword>
<dbReference type="InterPro" id="IPR008921">
    <property type="entry name" value="DNA_pol3_clamp-load_cplx_C"/>
</dbReference>
<dbReference type="OrthoDB" id="9778364at2"/>
<dbReference type="CDD" id="cd00009">
    <property type="entry name" value="AAA"/>
    <property type="match status" value="1"/>
</dbReference>
<dbReference type="InterPro" id="IPR027417">
    <property type="entry name" value="P-loop_NTPase"/>
</dbReference>
<comment type="function">
    <text evidence="1">DNA-dependent ATPase that plays important roles in cellular responses to stalled DNA replication processes.</text>
</comment>
<protein>
    <recommendedName>
        <fullName evidence="3">Replication-associated recombination protein A</fullName>
    </recommendedName>
</protein>
<dbReference type="Pfam" id="PF00004">
    <property type="entry name" value="AAA"/>
    <property type="match status" value="1"/>
</dbReference>
<dbReference type="EMBL" id="FOFU01000003">
    <property type="protein sequence ID" value="SEQ25668.1"/>
    <property type="molecule type" value="Genomic_DNA"/>
</dbReference>
<dbReference type="SMART" id="SM00382">
    <property type="entry name" value="AAA"/>
    <property type="match status" value="1"/>
</dbReference>
<evidence type="ECO:0000256" key="1">
    <source>
        <dbReference type="ARBA" id="ARBA00002393"/>
    </source>
</evidence>
<feature type="domain" description="AAA+ ATPase" evidence="7">
    <location>
        <begin position="50"/>
        <end position="167"/>
    </location>
</feature>
<dbReference type="Gene3D" id="1.10.8.60">
    <property type="match status" value="1"/>
</dbReference>
<dbReference type="RefSeq" id="WP_074642310.1">
    <property type="nucleotide sequence ID" value="NZ_FOFU01000003.1"/>
</dbReference>